<name>A0A413RBM7_9FIRM</name>
<feature type="active site" evidence="5">
    <location>
        <position position="90"/>
    </location>
</feature>
<dbReference type="EMBL" id="QSFD01000002">
    <property type="protein sequence ID" value="RHA20006.1"/>
    <property type="molecule type" value="Genomic_DNA"/>
</dbReference>
<evidence type="ECO:0000256" key="4">
    <source>
        <dbReference type="PIRNR" id="PIRNR000446"/>
    </source>
</evidence>
<dbReference type="InterPro" id="IPR016036">
    <property type="entry name" value="Malonyl_transacylase_ACP-bd"/>
</dbReference>
<dbReference type="PANTHER" id="PTHR42681">
    <property type="entry name" value="MALONYL-COA-ACYL CARRIER PROTEIN TRANSACYLASE, MITOCHONDRIAL"/>
    <property type="match status" value="1"/>
</dbReference>
<keyword evidence="1 4" id="KW-0808">Transferase</keyword>
<dbReference type="GO" id="GO:0005829">
    <property type="term" value="C:cytosol"/>
    <property type="evidence" value="ECO:0007669"/>
    <property type="project" value="TreeGrafter"/>
</dbReference>
<dbReference type="NCBIfam" id="TIGR00128">
    <property type="entry name" value="fabD"/>
    <property type="match status" value="1"/>
</dbReference>
<proteinExistence type="inferred from homology"/>
<evidence type="ECO:0000256" key="3">
    <source>
        <dbReference type="ARBA" id="ARBA00048462"/>
    </source>
</evidence>
<dbReference type="SMART" id="SM00827">
    <property type="entry name" value="PKS_AT"/>
    <property type="match status" value="1"/>
</dbReference>
<feature type="domain" description="Malonyl-CoA:ACP transacylase (MAT)" evidence="6">
    <location>
        <begin position="7"/>
        <end position="302"/>
    </location>
</feature>
<reference evidence="7 8" key="1">
    <citation type="submission" date="2018-08" db="EMBL/GenBank/DDBJ databases">
        <title>A genome reference for cultivated species of the human gut microbiota.</title>
        <authorList>
            <person name="Zou Y."/>
            <person name="Xue W."/>
            <person name="Luo G."/>
        </authorList>
    </citation>
    <scope>NUCLEOTIDE SEQUENCE [LARGE SCALE GENOMIC DNA]</scope>
    <source>
        <strain evidence="7 8">AM44-11BH</strain>
    </source>
</reference>
<accession>A0A413RBM7</accession>
<evidence type="ECO:0000256" key="2">
    <source>
        <dbReference type="ARBA" id="ARBA00023315"/>
    </source>
</evidence>
<evidence type="ECO:0000256" key="5">
    <source>
        <dbReference type="PIRSR" id="PIRSR000446-1"/>
    </source>
</evidence>
<sequence length="310" mass="33940">MGKIAFIYPGQGAQKIGMGKDFYETKPNARRIFDEADKVLDFDIKNICFEENELINNTKYTQAALVTTCLAITKEVENLGIKPDVAAGLSLGEYAAIVAAHGMTEKEAIVAVRKRGIFMDEAVPTDNPKKAGAMAAVLGMETSKIEELILDIEDVDIANYNCPGQIVITGLKPAVEKAAKVLNESGAKRVIELNVSGPFHSKFLKTAGEKMSVELEKINLTELKIPYVTNVTGEYVSDISKTKELLVKQISSPVKWEQSVRNMINNGVDTFVEIGPGKTLAGFIRKIDRNVKCINISTVDDLDKLKEISL</sequence>
<evidence type="ECO:0000313" key="8">
    <source>
        <dbReference type="Proteomes" id="UP000284779"/>
    </source>
</evidence>
<dbReference type="SUPFAM" id="SSF55048">
    <property type="entry name" value="Probable ACP-binding domain of malonyl-CoA ACP transacylase"/>
    <property type="match status" value="1"/>
</dbReference>
<dbReference type="PIRSF" id="PIRSF000446">
    <property type="entry name" value="Mct"/>
    <property type="match status" value="1"/>
</dbReference>
<keyword evidence="2 4" id="KW-0012">Acyltransferase</keyword>
<dbReference type="InterPro" id="IPR001227">
    <property type="entry name" value="Ac_transferase_dom_sf"/>
</dbReference>
<evidence type="ECO:0000256" key="1">
    <source>
        <dbReference type="ARBA" id="ARBA00022679"/>
    </source>
</evidence>
<dbReference type="Pfam" id="PF00698">
    <property type="entry name" value="Acyl_transf_1"/>
    <property type="match status" value="1"/>
</dbReference>
<feature type="active site" evidence="5">
    <location>
        <position position="200"/>
    </location>
</feature>
<comment type="caution">
    <text evidence="7">The sequence shown here is derived from an EMBL/GenBank/DDBJ whole genome shotgun (WGS) entry which is preliminary data.</text>
</comment>
<dbReference type="InterPro" id="IPR004410">
    <property type="entry name" value="Malonyl_CoA-ACP_transAc_FabD"/>
</dbReference>
<comment type="similarity">
    <text evidence="4">Belongs to the fabD family.</text>
</comment>
<dbReference type="SUPFAM" id="SSF52151">
    <property type="entry name" value="FabD/lysophospholipase-like"/>
    <property type="match status" value="1"/>
</dbReference>
<dbReference type="Gene3D" id="3.40.366.10">
    <property type="entry name" value="Malonyl-Coenzyme A Acyl Carrier Protein, domain 2"/>
    <property type="match status" value="1"/>
</dbReference>
<protein>
    <recommendedName>
        <fullName evidence="4">Malonyl CoA-acyl carrier protein transacylase</fullName>
        <ecNumber evidence="4">2.3.1.39</ecNumber>
    </recommendedName>
</protein>
<dbReference type="AlphaFoldDB" id="A0A413RBM7"/>
<gene>
    <name evidence="7" type="primary">fabD</name>
    <name evidence="7" type="ORF">DW944_02340</name>
</gene>
<comment type="catalytic activity">
    <reaction evidence="3 4">
        <text>holo-[ACP] + malonyl-CoA = malonyl-[ACP] + CoA</text>
        <dbReference type="Rhea" id="RHEA:41792"/>
        <dbReference type="Rhea" id="RHEA-COMP:9623"/>
        <dbReference type="Rhea" id="RHEA-COMP:9685"/>
        <dbReference type="ChEBI" id="CHEBI:57287"/>
        <dbReference type="ChEBI" id="CHEBI:57384"/>
        <dbReference type="ChEBI" id="CHEBI:64479"/>
        <dbReference type="ChEBI" id="CHEBI:78449"/>
        <dbReference type="EC" id="2.3.1.39"/>
    </reaction>
</comment>
<keyword evidence="8" id="KW-1185">Reference proteome</keyword>
<dbReference type="EC" id="2.3.1.39" evidence="4"/>
<organism evidence="7 8">
    <name type="scientific">Eubacterium ventriosum</name>
    <dbReference type="NCBI Taxonomy" id="39496"/>
    <lineage>
        <taxon>Bacteria</taxon>
        <taxon>Bacillati</taxon>
        <taxon>Bacillota</taxon>
        <taxon>Clostridia</taxon>
        <taxon>Eubacteriales</taxon>
        <taxon>Eubacteriaceae</taxon>
        <taxon>Eubacterium</taxon>
    </lineage>
</organism>
<evidence type="ECO:0000313" key="7">
    <source>
        <dbReference type="EMBL" id="RHA20006.1"/>
    </source>
</evidence>
<dbReference type="InterPro" id="IPR016035">
    <property type="entry name" value="Acyl_Trfase/lysoPLipase"/>
</dbReference>
<dbReference type="FunFam" id="3.30.70.250:FF:000001">
    <property type="entry name" value="Malonyl CoA-acyl carrier protein transacylase"/>
    <property type="match status" value="1"/>
</dbReference>
<dbReference type="InterPro" id="IPR050858">
    <property type="entry name" value="Mal-CoA-ACP_Trans/PKS_FabD"/>
</dbReference>
<dbReference type="Proteomes" id="UP000284779">
    <property type="component" value="Unassembled WGS sequence"/>
</dbReference>
<dbReference type="InterPro" id="IPR014043">
    <property type="entry name" value="Acyl_transferase_dom"/>
</dbReference>
<evidence type="ECO:0000259" key="6">
    <source>
        <dbReference type="SMART" id="SM00827"/>
    </source>
</evidence>
<dbReference type="InterPro" id="IPR024925">
    <property type="entry name" value="Malonyl_CoA-ACP_transAc"/>
</dbReference>
<dbReference type="PANTHER" id="PTHR42681:SF1">
    <property type="entry name" value="MALONYL-COA-ACYL CARRIER PROTEIN TRANSACYLASE, MITOCHONDRIAL"/>
    <property type="match status" value="1"/>
</dbReference>
<dbReference type="GO" id="GO:0006633">
    <property type="term" value="P:fatty acid biosynthetic process"/>
    <property type="evidence" value="ECO:0007669"/>
    <property type="project" value="TreeGrafter"/>
</dbReference>
<dbReference type="GO" id="GO:0004314">
    <property type="term" value="F:[acyl-carrier-protein] S-malonyltransferase activity"/>
    <property type="evidence" value="ECO:0007669"/>
    <property type="project" value="UniProtKB-EC"/>
</dbReference>
<dbReference type="Gene3D" id="3.30.70.250">
    <property type="entry name" value="Malonyl-CoA ACP transacylase, ACP-binding"/>
    <property type="match status" value="1"/>
</dbReference>
<dbReference type="RefSeq" id="WP_117969471.1">
    <property type="nucleotide sequence ID" value="NZ_CAUEJY010000013.1"/>
</dbReference>